<dbReference type="Pfam" id="PF02686">
    <property type="entry name" value="GatC"/>
    <property type="match status" value="1"/>
</dbReference>
<evidence type="ECO:0000313" key="1">
    <source>
        <dbReference type="EMBL" id="SJZ44786.1"/>
    </source>
</evidence>
<dbReference type="SUPFAM" id="SSF141000">
    <property type="entry name" value="Glu-tRNAGln amidotransferase C subunit"/>
    <property type="match status" value="1"/>
</dbReference>
<organism evidence="1 2">
    <name type="scientific">Mycoplasmopsis verecunda</name>
    <dbReference type="NCBI Taxonomy" id="171291"/>
    <lineage>
        <taxon>Bacteria</taxon>
        <taxon>Bacillati</taxon>
        <taxon>Mycoplasmatota</taxon>
        <taxon>Mycoplasmoidales</taxon>
        <taxon>Metamycoplasmataceae</taxon>
        <taxon>Mycoplasmopsis</taxon>
    </lineage>
</organism>
<sequence>MKTIEKDKLIDIVQSLMLRPDEDVLDKILNSWQEIQDELQKLNKFDLSNISPMERINEQLHIDLLREDVEDNSYSITQSDILKNAPATDGDFVAITKVVD</sequence>
<dbReference type="RefSeq" id="WP_078746889.1">
    <property type="nucleotide sequence ID" value="NZ_CP137850.1"/>
</dbReference>
<dbReference type="GO" id="GO:0006450">
    <property type="term" value="P:regulation of translational fidelity"/>
    <property type="evidence" value="ECO:0007669"/>
    <property type="project" value="InterPro"/>
</dbReference>
<evidence type="ECO:0000313" key="2">
    <source>
        <dbReference type="Proteomes" id="UP000190389"/>
    </source>
</evidence>
<keyword evidence="2" id="KW-1185">Reference proteome</keyword>
<name>A0A1T4KQU8_9BACT</name>
<dbReference type="AlphaFoldDB" id="A0A1T4KQU8"/>
<dbReference type="EMBL" id="FUXF01000004">
    <property type="protein sequence ID" value="SJZ44786.1"/>
    <property type="molecule type" value="Genomic_DNA"/>
</dbReference>
<dbReference type="OrthoDB" id="401051at2"/>
<keyword evidence="1" id="KW-0808">Transferase</keyword>
<protein>
    <submittedName>
        <fullName evidence="1">Aspartyl-tRNA(Asn)/glutamyl-tRNA(Gln) amidotransferase subunit C</fullName>
    </submittedName>
</protein>
<dbReference type="InterPro" id="IPR003837">
    <property type="entry name" value="GatC"/>
</dbReference>
<dbReference type="InterPro" id="IPR036113">
    <property type="entry name" value="Asp/Glu-ADT_sf_sub_c"/>
</dbReference>
<accession>A0A1T4KQU8</accession>
<gene>
    <name evidence="1" type="ORF">SAMN02745154_00137</name>
</gene>
<dbReference type="STRING" id="171291.SAMN02745154_00137"/>
<proteinExistence type="predicted"/>
<reference evidence="2" key="1">
    <citation type="submission" date="2017-02" db="EMBL/GenBank/DDBJ databases">
        <authorList>
            <person name="Varghese N."/>
            <person name="Submissions S."/>
        </authorList>
    </citation>
    <scope>NUCLEOTIDE SEQUENCE [LARGE SCALE GENOMIC DNA]</scope>
    <source>
        <strain evidence="2">ATCC 27862</strain>
    </source>
</reference>
<dbReference type="Proteomes" id="UP000190389">
    <property type="component" value="Unassembled WGS sequence"/>
</dbReference>
<dbReference type="GO" id="GO:0016740">
    <property type="term" value="F:transferase activity"/>
    <property type="evidence" value="ECO:0007669"/>
    <property type="project" value="UniProtKB-KW"/>
</dbReference>